<protein>
    <submittedName>
        <fullName evidence="1">Uncharacterized protein</fullName>
    </submittedName>
</protein>
<accession>A0ACD5Y2P8</accession>
<dbReference type="EnsemblPlants" id="AVESA.00010b.r2.5CG0893860.1">
    <property type="protein sequence ID" value="AVESA.00010b.r2.5CG0893860.1.CDS"/>
    <property type="gene ID" value="AVESA.00010b.r2.5CG0893860"/>
</dbReference>
<evidence type="ECO:0000313" key="1">
    <source>
        <dbReference type="EnsemblPlants" id="AVESA.00010b.r2.5CG0893860.1.CDS"/>
    </source>
</evidence>
<keyword evidence="2" id="KW-1185">Reference proteome</keyword>
<reference evidence="1" key="1">
    <citation type="submission" date="2021-05" db="EMBL/GenBank/DDBJ databases">
        <authorList>
            <person name="Scholz U."/>
            <person name="Mascher M."/>
            <person name="Fiebig A."/>
        </authorList>
    </citation>
    <scope>NUCLEOTIDE SEQUENCE [LARGE SCALE GENOMIC DNA]</scope>
</reference>
<reference evidence="1" key="2">
    <citation type="submission" date="2025-09" db="UniProtKB">
        <authorList>
            <consortium name="EnsemblPlants"/>
        </authorList>
    </citation>
    <scope>IDENTIFICATION</scope>
</reference>
<evidence type="ECO:0000313" key="2">
    <source>
        <dbReference type="Proteomes" id="UP001732700"/>
    </source>
</evidence>
<dbReference type="Proteomes" id="UP001732700">
    <property type="component" value="Chromosome 5C"/>
</dbReference>
<proteinExistence type="predicted"/>
<organism evidence="1 2">
    <name type="scientific">Avena sativa</name>
    <name type="common">Oat</name>
    <dbReference type="NCBI Taxonomy" id="4498"/>
    <lineage>
        <taxon>Eukaryota</taxon>
        <taxon>Viridiplantae</taxon>
        <taxon>Streptophyta</taxon>
        <taxon>Embryophyta</taxon>
        <taxon>Tracheophyta</taxon>
        <taxon>Spermatophyta</taxon>
        <taxon>Magnoliopsida</taxon>
        <taxon>Liliopsida</taxon>
        <taxon>Poales</taxon>
        <taxon>Poaceae</taxon>
        <taxon>BOP clade</taxon>
        <taxon>Pooideae</taxon>
        <taxon>Poodae</taxon>
        <taxon>Poeae</taxon>
        <taxon>Poeae Chloroplast Group 1 (Aveneae type)</taxon>
        <taxon>Aveninae</taxon>
        <taxon>Avena</taxon>
    </lineage>
</organism>
<sequence length="405" mass="44374">MSEHLLHWNKELAKKQCDNGNTPLHLHLSRSYFMVPILLEANLSAAYQPNRIGSFPIHTAASRGLLKAVVTFLKRCPECAKLCDSMGRTFLHVAVENRSYNVVSYACGAPSVESILNTQDNDGNTALHLAVQVGDLRMVCSFLREHQVQLNIPNNSGRTPRDLSWRRIPEGLFFAWNPEVIIDQSLGYAGARFGCYGASILDKPQDNDRESEMIKDSTHVLGIGSVLIATVAFGVTFAVPGGYRADDHPNGGTPTLAGRYAFDAFIMATTLAFVCASVATSSLMFSGMAMVDLAVRRKHFQLSVCFAASSVTSLVTSFALGLYMVLAPVAHSTAIAALVVTFTVLGIGLTEPFKTMKIVRALRIRLGKRIWRIVVQLIVVLIAQAFWPVIIIFGWPACSAKYRHN</sequence>
<name>A0ACD5Y2P8_AVESA</name>